<dbReference type="InterPro" id="IPR007696">
    <property type="entry name" value="DNA_mismatch_repair_MutS_core"/>
</dbReference>
<dbReference type="GO" id="GO:0006298">
    <property type="term" value="P:mismatch repair"/>
    <property type="evidence" value="ECO:0007669"/>
    <property type="project" value="InterPro"/>
</dbReference>
<dbReference type="FunFam" id="3.40.50.300:FF:000830">
    <property type="entry name" value="Endonuclease MutS2"/>
    <property type="match status" value="1"/>
</dbReference>
<name>A0A381V5E7_9ZZZZ</name>
<dbReference type="InterPro" id="IPR005747">
    <property type="entry name" value="MutS2"/>
</dbReference>
<feature type="region of interest" description="Disordered" evidence="7">
    <location>
        <begin position="651"/>
        <end position="672"/>
    </location>
</feature>
<dbReference type="InterPro" id="IPR036187">
    <property type="entry name" value="DNA_mismatch_repair_MutS_sf"/>
</dbReference>
<protein>
    <recommendedName>
        <fullName evidence="8">DNA mismatch repair proteins mutS family domain-containing protein</fullName>
    </recommendedName>
</protein>
<dbReference type="Pfam" id="PF00488">
    <property type="entry name" value="MutS_V"/>
    <property type="match status" value="1"/>
</dbReference>
<keyword evidence="3" id="KW-0378">Hydrolase</keyword>
<evidence type="ECO:0000256" key="2">
    <source>
        <dbReference type="ARBA" id="ARBA00022741"/>
    </source>
</evidence>
<dbReference type="PIRSF" id="PIRSF005814">
    <property type="entry name" value="MutS_YshD"/>
    <property type="match status" value="1"/>
</dbReference>
<keyword evidence="2" id="KW-0547">Nucleotide-binding</keyword>
<dbReference type="SUPFAM" id="SSF48334">
    <property type="entry name" value="DNA repair protein MutS, domain III"/>
    <property type="match status" value="1"/>
</dbReference>
<dbReference type="GO" id="GO:0045910">
    <property type="term" value="P:negative regulation of DNA recombination"/>
    <property type="evidence" value="ECO:0007669"/>
    <property type="project" value="InterPro"/>
</dbReference>
<dbReference type="SMART" id="SM00533">
    <property type="entry name" value="MUTSd"/>
    <property type="match status" value="1"/>
</dbReference>
<evidence type="ECO:0000256" key="5">
    <source>
        <dbReference type="ARBA" id="ARBA00022884"/>
    </source>
</evidence>
<evidence type="ECO:0000259" key="8">
    <source>
        <dbReference type="PROSITE" id="PS00486"/>
    </source>
</evidence>
<keyword evidence="1" id="KW-0699">rRNA-binding</keyword>
<dbReference type="GO" id="GO:0030983">
    <property type="term" value="F:mismatched DNA binding"/>
    <property type="evidence" value="ECO:0007669"/>
    <property type="project" value="InterPro"/>
</dbReference>
<dbReference type="GO" id="GO:0019843">
    <property type="term" value="F:rRNA binding"/>
    <property type="evidence" value="ECO:0007669"/>
    <property type="project" value="UniProtKB-KW"/>
</dbReference>
<dbReference type="SMART" id="SM00534">
    <property type="entry name" value="MUTSac"/>
    <property type="match status" value="1"/>
</dbReference>
<dbReference type="AlphaFoldDB" id="A0A381V5E7"/>
<organism evidence="9">
    <name type="scientific">marine metagenome</name>
    <dbReference type="NCBI Taxonomy" id="408172"/>
    <lineage>
        <taxon>unclassified sequences</taxon>
        <taxon>metagenomes</taxon>
        <taxon>ecological metagenomes</taxon>
    </lineage>
</organism>
<dbReference type="Gene3D" id="3.40.50.300">
    <property type="entry name" value="P-loop containing nucleotide triphosphate hydrolases"/>
    <property type="match status" value="1"/>
</dbReference>
<feature type="domain" description="DNA mismatch repair proteins mutS family" evidence="8">
    <location>
        <begin position="438"/>
        <end position="454"/>
    </location>
</feature>
<dbReference type="GO" id="GO:0140664">
    <property type="term" value="F:ATP-dependent DNA damage sensor activity"/>
    <property type="evidence" value="ECO:0007669"/>
    <property type="project" value="InterPro"/>
</dbReference>
<accession>A0A381V5E7</accession>
<evidence type="ECO:0000256" key="6">
    <source>
        <dbReference type="ARBA" id="ARBA00023125"/>
    </source>
</evidence>
<dbReference type="GO" id="GO:0005524">
    <property type="term" value="F:ATP binding"/>
    <property type="evidence" value="ECO:0007669"/>
    <property type="project" value="UniProtKB-KW"/>
</dbReference>
<dbReference type="GO" id="GO:0016887">
    <property type="term" value="F:ATP hydrolysis activity"/>
    <property type="evidence" value="ECO:0007669"/>
    <property type="project" value="InterPro"/>
</dbReference>
<dbReference type="SUPFAM" id="SSF52540">
    <property type="entry name" value="P-loop containing nucleoside triphosphate hydrolases"/>
    <property type="match status" value="1"/>
</dbReference>
<evidence type="ECO:0000313" key="9">
    <source>
        <dbReference type="EMBL" id="SVA35606.1"/>
    </source>
</evidence>
<dbReference type="InterPro" id="IPR045076">
    <property type="entry name" value="MutS"/>
</dbReference>
<keyword evidence="6" id="KW-0238">DNA-binding</keyword>
<dbReference type="PANTHER" id="PTHR48466:SF2">
    <property type="entry name" value="OS10G0509000 PROTEIN"/>
    <property type="match status" value="1"/>
</dbReference>
<dbReference type="PANTHER" id="PTHR48466">
    <property type="entry name" value="OS10G0509000 PROTEIN-RELATED"/>
    <property type="match status" value="1"/>
</dbReference>
<dbReference type="PROSITE" id="PS00486">
    <property type="entry name" value="DNA_MISMATCH_REPAIR_2"/>
    <property type="match status" value="1"/>
</dbReference>
<evidence type="ECO:0000256" key="3">
    <source>
        <dbReference type="ARBA" id="ARBA00022801"/>
    </source>
</evidence>
<evidence type="ECO:0000256" key="7">
    <source>
        <dbReference type="SAM" id="MobiDB-lite"/>
    </source>
</evidence>
<evidence type="ECO:0000256" key="1">
    <source>
        <dbReference type="ARBA" id="ARBA00022730"/>
    </source>
</evidence>
<dbReference type="InterPro" id="IPR027417">
    <property type="entry name" value="P-loop_NTPase"/>
</dbReference>
<feature type="non-terminal residue" evidence="9">
    <location>
        <position position="672"/>
    </location>
</feature>
<gene>
    <name evidence="9" type="ORF">METZ01_LOCUS88460</name>
</gene>
<keyword evidence="5" id="KW-0694">RNA-binding</keyword>
<evidence type="ECO:0000256" key="4">
    <source>
        <dbReference type="ARBA" id="ARBA00022840"/>
    </source>
</evidence>
<dbReference type="NCBIfam" id="TIGR01069">
    <property type="entry name" value="mutS2"/>
    <property type="match status" value="1"/>
</dbReference>
<dbReference type="InterPro" id="IPR000432">
    <property type="entry name" value="DNA_mismatch_repair_MutS_C"/>
</dbReference>
<reference evidence="9" key="1">
    <citation type="submission" date="2018-05" db="EMBL/GenBank/DDBJ databases">
        <authorList>
            <person name="Lanie J.A."/>
            <person name="Ng W.-L."/>
            <person name="Kazmierczak K.M."/>
            <person name="Andrzejewski T.M."/>
            <person name="Davidsen T.M."/>
            <person name="Wayne K.J."/>
            <person name="Tettelin H."/>
            <person name="Glass J.I."/>
            <person name="Rusch D."/>
            <person name="Podicherti R."/>
            <person name="Tsui H.-C.T."/>
            <person name="Winkler M.E."/>
        </authorList>
    </citation>
    <scope>NUCLEOTIDE SEQUENCE</scope>
</reference>
<proteinExistence type="predicted"/>
<keyword evidence="4" id="KW-0067">ATP-binding</keyword>
<dbReference type="GO" id="GO:0004519">
    <property type="term" value="F:endonuclease activity"/>
    <property type="evidence" value="ECO:0007669"/>
    <property type="project" value="InterPro"/>
</dbReference>
<sequence length="672" mass="73730">MTERVGTPEGAYYRAQYIQERSLQLLDYDSIRNNLSEKTTFHRSVELVGAMKPSYLINEVEILQSETSEARYLLNVSGNLSLGGVVDISDPVRRSDLGGILTGQELLHIASSIDSFSHLRRFVIEHSDKAVLLGEIARNIADLSYLSHTIKSKVAPNGLVVDTATPTLGILRRQVRHAYTRVTNALDNVIRDNDLDGIIQDDVISVRGDRLVVQVKSNMRSRVPGVVHDASNTGATLFIEPFTTVNLCNSWRELALEEEREVARVLRDISAQAGSLSQEITNSIEAASELDFILARARLSEFLASPDPALTDEHKTSYEELSVKLSTNRGLNLIEARHPLLPSDAVPLSIDVGPDWSVLVITGPNTGGKTVALKTIGLLAAMQQSGIHLPARHGSTLPVFDGIFADIGDQQSIEGSVSTFSSHIRALNDIIDNSTDESLVLLDELGSSTNPEEGAAIACAVLEQLGDDGITAVATTHHQSVAATAEASNSMSNASFHLDPVTFRPTYKISIGVPGRSYAMEVASRLGLSDSLLQRAERNLSPDYKRVNKWLTEMNRDREELSSILSDTRTYREEAKSIRTKLELELNYLLDKRDEIVEAVRREAETKFQHVKDLLSKAESALSWSRYSNRVSGPVEDSTLGIEEIKANMEGIEIPDPYAPRSTPESIKPGDA</sequence>
<dbReference type="EMBL" id="UINC01007904">
    <property type="protein sequence ID" value="SVA35606.1"/>
    <property type="molecule type" value="Genomic_DNA"/>
</dbReference>